<sequence length="311" mass="32808">MSSFILAGNFCLYSSRKVFTTNPSTCRQTAHIHYLSDMHFANKTSVPVEVRIFANAANPIVPDGTVVYMVAKVAAVPPSASLQNNPQFYLEAMHLSPHPGNPTDPNYDDITPDNIVPWCWAIGSVMTDTLPLADNKSHGFDLSVSDYVRDSMSGSTIRCRFEGSNARWARGPPKPNISSIIQVSGPLARVFAPGHLELTIEHIVLSLGTSTDASPASSPSKKRKYAAVASTVTTLPSPTAVEATAQGLLPPASTSTSTSVHPMAAVEEVAALSEAALDPATDENHGPTAAPSPATPPKTSKYKGKGKGSKA</sequence>
<feature type="compositionally biased region" description="Low complexity" evidence="1">
    <location>
        <begin position="253"/>
        <end position="277"/>
    </location>
</feature>
<proteinExistence type="predicted"/>
<accession>A0A0C3KDE6</accession>
<feature type="compositionally biased region" description="Basic residues" evidence="1">
    <location>
        <begin position="300"/>
        <end position="311"/>
    </location>
</feature>
<feature type="region of interest" description="Disordered" evidence="1">
    <location>
        <begin position="249"/>
        <end position="311"/>
    </location>
</feature>
<protein>
    <submittedName>
        <fullName evidence="2">Uncharacterized protein</fullName>
    </submittedName>
</protein>
<dbReference type="OrthoDB" id="2801586at2759"/>
<evidence type="ECO:0000313" key="3">
    <source>
        <dbReference type="Proteomes" id="UP000054248"/>
    </source>
</evidence>
<evidence type="ECO:0000256" key="1">
    <source>
        <dbReference type="SAM" id="MobiDB-lite"/>
    </source>
</evidence>
<dbReference type="Proteomes" id="UP000054248">
    <property type="component" value="Unassembled WGS sequence"/>
</dbReference>
<evidence type="ECO:0000313" key="2">
    <source>
        <dbReference type="EMBL" id="KIO19448.1"/>
    </source>
</evidence>
<dbReference type="HOGENOM" id="CLU_894856_0_0_1"/>
<dbReference type="EMBL" id="KN823221">
    <property type="protein sequence ID" value="KIO19448.1"/>
    <property type="molecule type" value="Genomic_DNA"/>
</dbReference>
<dbReference type="AlphaFoldDB" id="A0A0C3KDE6"/>
<reference evidence="2 3" key="1">
    <citation type="submission" date="2014-04" db="EMBL/GenBank/DDBJ databases">
        <authorList>
            <consortium name="DOE Joint Genome Institute"/>
            <person name="Kuo A."/>
            <person name="Girlanda M."/>
            <person name="Perotto S."/>
            <person name="Kohler A."/>
            <person name="Nagy L.G."/>
            <person name="Floudas D."/>
            <person name="Copeland A."/>
            <person name="Barry K.W."/>
            <person name="Cichocki N."/>
            <person name="Veneault-Fourrey C."/>
            <person name="LaButti K."/>
            <person name="Lindquist E.A."/>
            <person name="Lipzen A."/>
            <person name="Lundell T."/>
            <person name="Morin E."/>
            <person name="Murat C."/>
            <person name="Sun H."/>
            <person name="Tunlid A."/>
            <person name="Henrissat B."/>
            <person name="Grigoriev I.V."/>
            <person name="Hibbett D.S."/>
            <person name="Martin F."/>
            <person name="Nordberg H.P."/>
            <person name="Cantor M.N."/>
            <person name="Hua S.X."/>
        </authorList>
    </citation>
    <scope>NUCLEOTIDE SEQUENCE [LARGE SCALE GENOMIC DNA]</scope>
    <source>
        <strain evidence="2 3">MUT 4182</strain>
    </source>
</reference>
<name>A0A0C3KDE6_9AGAM</name>
<gene>
    <name evidence="2" type="ORF">M407DRAFT_30910</name>
</gene>
<reference evidence="3" key="2">
    <citation type="submission" date="2015-01" db="EMBL/GenBank/DDBJ databases">
        <title>Evolutionary Origins and Diversification of the Mycorrhizal Mutualists.</title>
        <authorList>
            <consortium name="DOE Joint Genome Institute"/>
            <consortium name="Mycorrhizal Genomics Consortium"/>
            <person name="Kohler A."/>
            <person name="Kuo A."/>
            <person name="Nagy L.G."/>
            <person name="Floudas D."/>
            <person name="Copeland A."/>
            <person name="Barry K.W."/>
            <person name="Cichocki N."/>
            <person name="Veneault-Fourrey C."/>
            <person name="LaButti K."/>
            <person name="Lindquist E.A."/>
            <person name="Lipzen A."/>
            <person name="Lundell T."/>
            <person name="Morin E."/>
            <person name="Murat C."/>
            <person name="Riley R."/>
            <person name="Ohm R."/>
            <person name="Sun H."/>
            <person name="Tunlid A."/>
            <person name="Henrissat B."/>
            <person name="Grigoriev I.V."/>
            <person name="Hibbett D.S."/>
            <person name="Martin F."/>
        </authorList>
    </citation>
    <scope>NUCLEOTIDE SEQUENCE [LARGE SCALE GENOMIC DNA]</scope>
    <source>
        <strain evidence="3">MUT 4182</strain>
    </source>
</reference>
<keyword evidence="3" id="KW-1185">Reference proteome</keyword>
<organism evidence="2 3">
    <name type="scientific">Tulasnella calospora MUT 4182</name>
    <dbReference type="NCBI Taxonomy" id="1051891"/>
    <lineage>
        <taxon>Eukaryota</taxon>
        <taxon>Fungi</taxon>
        <taxon>Dikarya</taxon>
        <taxon>Basidiomycota</taxon>
        <taxon>Agaricomycotina</taxon>
        <taxon>Agaricomycetes</taxon>
        <taxon>Cantharellales</taxon>
        <taxon>Tulasnellaceae</taxon>
        <taxon>Tulasnella</taxon>
    </lineage>
</organism>